<reference evidence="1" key="1">
    <citation type="submission" date="2020-03" db="EMBL/GenBank/DDBJ databases">
        <authorList>
            <person name="Weist P."/>
        </authorList>
    </citation>
    <scope>NUCLEOTIDE SEQUENCE</scope>
</reference>
<proteinExistence type="predicted"/>
<sequence>MRWPPHKTPASAVAKVLSVSVVWSLLSASGELYFLVRRHFLRTEDTSLTLSNLHSHILTRVNVSSRWPRVHLLKTATGPQNPGAAPPLLHKELLIWFFKVRWSSTQYPQP</sequence>
<organism evidence="1 2">
    <name type="scientific">Pleuronectes platessa</name>
    <name type="common">European plaice</name>
    <dbReference type="NCBI Taxonomy" id="8262"/>
    <lineage>
        <taxon>Eukaryota</taxon>
        <taxon>Metazoa</taxon>
        <taxon>Chordata</taxon>
        <taxon>Craniata</taxon>
        <taxon>Vertebrata</taxon>
        <taxon>Euteleostomi</taxon>
        <taxon>Actinopterygii</taxon>
        <taxon>Neopterygii</taxon>
        <taxon>Teleostei</taxon>
        <taxon>Neoteleostei</taxon>
        <taxon>Acanthomorphata</taxon>
        <taxon>Carangaria</taxon>
        <taxon>Pleuronectiformes</taxon>
        <taxon>Pleuronectoidei</taxon>
        <taxon>Pleuronectidae</taxon>
        <taxon>Pleuronectes</taxon>
    </lineage>
</organism>
<name>A0A9N7U5R2_PLEPL</name>
<evidence type="ECO:0000313" key="1">
    <source>
        <dbReference type="EMBL" id="CAB1425106.1"/>
    </source>
</evidence>
<dbReference type="EMBL" id="CADEAL010000779">
    <property type="protein sequence ID" value="CAB1425106.1"/>
    <property type="molecule type" value="Genomic_DNA"/>
</dbReference>
<accession>A0A9N7U5R2</accession>
<dbReference type="AlphaFoldDB" id="A0A9N7U5R2"/>
<evidence type="ECO:0000313" key="2">
    <source>
        <dbReference type="Proteomes" id="UP001153269"/>
    </source>
</evidence>
<keyword evidence="2" id="KW-1185">Reference proteome</keyword>
<comment type="caution">
    <text evidence="1">The sequence shown here is derived from an EMBL/GenBank/DDBJ whole genome shotgun (WGS) entry which is preliminary data.</text>
</comment>
<gene>
    <name evidence="1" type="ORF">PLEPLA_LOCUS13036</name>
</gene>
<dbReference type="Proteomes" id="UP001153269">
    <property type="component" value="Unassembled WGS sequence"/>
</dbReference>
<protein>
    <submittedName>
        <fullName evidence="1">Uncharacterized protein</fullName>
    </submittedName>
</protein>